<comment type="caution">
    <text evidence="1">The sequence shown here is derived from an EMBL/GenBank/DDBJ whole genome shotgun (WGS) entry which is preliminary data.</text>
</comment>
<proteinExistence type="predicted"/>
<sequence length="181" mass="17611">MPGQYVGIEDPEQTYRAHVTADGALKVDGSASSGGTSTADQGAAGTDPWLVTVSGTTTVSGTVGISGTVPVSGTVTTTTADVTAVTSLAAVTADALGTPLDAGVPMTTCTVIATSASELAGTIIIQGSHDGTTWVMTNATVPLPAAGTVTVSVTGMACRYWRAGLSEASGAGTVTATIMAA</sequence>
<name>A0ABU2S1K4_9ACTN</name>
<protein>
    <submittedName>
        <fullName evidence="1">Uncharacterized protein</fullName>
    </submittedName>
</protein>
<accession>A0ABU2S1K4</accession>
<dbReference type="RefSeq" id="WP_311616760.1">
    <property type="nucleotide sequence ID" value="NZ_JAVREV010000003.1"/>
</dbReference>
<dbReference type="EMBL" id="JAVREV010000003">
    <property type="protein sequence ID" value="MDT0442324.1"/>
    <property type="molecule type" value="Genomic_DNA"/>
</dbReference>
<reference evidence="2" key="1">
    <citation type="submission" date="2023-07" db="EMBL/GenBank/DDBJ databases">
        <title>30 novel species of actinomycetes from the DSMZ collection.</title>
        <authorList>
            <person name="Nouioui I."/>
        </authorList>
    </citation>
    <scope>NUCLEOTIDE SEQUENCE [LARGE SCALE GENOMIC DNA]</scope>
    <source>
        <strain evidence="2">DSM 41886</strain>
    </source>
</reference>
<organism evidence="1 2">
    <name type="scientific">Streptomyces johnsoniae</name>
    <dbReference type="NCBI Taxonomy" id="3075532"/>
    <lineage>
        <taxon>Bacteria</taxon>
        <taxon>Bacillati</taxon>
        <taxon>Actinomycetota</taxon>
        <taxon>Actinomycetes</taxon>
        <taxon>Kitasatosporales</taxon>
        <taxon>Streptomycetaceae</taxon>
        <taxon>Streptomyces</taxon>
    </lineage>
</organism>
<evidence type="ECO:0000313" key="1">
    <source>
        <dbReference type="EMBL" id="MDT0442324.1"/>
    </source>
</evidence>
<gene>
    <name evidence="1" type="ORF">RM779_06900</name>
</gene>
<keyword evidence="2" id="KW-1185">Reference proteome</keyword>
<evidence type="ECO:0000313" key="2">
    <source>
        <dbReference type="Proteomes" id="UP001183615"/>
    </source>
</evidence>
<dbReference type="Proteomes" id="UP001183615">
    <property type="component" value="Unassembled WGS sequence"/>
</dbReference>